<evidence type="ECO:0000313" key="1">
    <source>
        <dbReference type="EMBL" id="GAF92932.1"/>
    </source>
</evidence>
<comment type="caution">
    <text evidence="1">The sequence shown here is derived from an EMBL/GenBank/DDBJ whole genome shotgun (WGS) entry which is preliminary data.</text>
</comment>
<reference evidence="1" key="1">
    <citation type="journal article" date="2014" name="Front. Microbiol.">
        <title>High frequency of phylogenetically diverse reductive dehalogenase-homologous genes in deep subseafloor sedimentary metagenomes.</title>
        <authorList>
            <person name="Kawai M."/>
            <person name="Futagami T."/>
            <person name="Toyoda A."/>
            <person name="Takaki Y."/>
            <person name="Nishi S."/>
            <person name="Hori S."/>
            <person name="Arai W."/>
            <person name="Tsubouchi T."/>
            <person name="Morono Y."/>
            <person name="Uchiyama I."/>
            <person name="Ito T."/>
            <person name="Fujiyama A."/>
            <person name="Inagaki F."/>
            <person name="Takami H."/>
        </authorList>
    </citation>
    <scope>NUCLEOTIDE SEQUENCE</scope>
    <source>
        <strain evidence="1">Expedition CK06-06</strain>
    </source>
</reference>
<organism evidence="1">
    <name type="scientific">marine sediment metagenome</name>
    <dbReference type="NCBI Taxonomy" id="412755"/>
    <lineage>
        <taxon>unclassified sequences</taxon>
        <taxon>metagenomes</taxon>
        <taxon>ecological metagenomes</taxon>
    </lineage>
</organism>
<accession>X0TXR9</accession>
<feature type="non-terminal residue" evidence="1">
    <location>
        <position position="60"/>
    </location>
</feature>
<dbReference type="EMBL" id="BARS01010382">
    <property type="protein sequence ID" value="GAF92932.1"/>
    <property type="molecule type" value="Genomic_DNA"/>
</dbReference>
<gene>
    <name evidence="1" type="ORF">S01H1_19254</name>
</gene>
<sequence>MVTEFRRPKETERKLWKKTTNKDEEWGVCNLDETVLLVQLVDGRIHAHGREAVCKWCDGV</sequence>
<protein>
    <submittedName>
        <fullName evidence="1">Uncharacterized protein</fullName>
    </submittedName>
</protein>
<proteinExistence type="predicted"/>
<name>X0TXR9_9ZZZZ</name>
<dbReference type="AlphaFoldDB" id="X0TXR9"/>